<comment type="caution">
    <text evidence="6">The sequence shown here is derived from an EMBL/GenBank/DDBJ whole genome shotgun (WGS) entry which is preliminary data.</text>
</comment>
<evidence type="ECO:0000256" key="4">
    <source>
        <dbReference type="ARBA" id="ARBA00023163"/>
    </source>
</evidence>
<dbReference type="Pfam" id="PF00126">
    <property type="entry name" value="HTH_1"/>
    <property type="match status" value="1"/>
</dbReference>
<protein>
    <submittedName>
        <fullName evidence="6">LysR family transcriptional regulator</fullName>
    </submittedName>
</protein>
<dbReference type="EMBL" id="SDWJ01000001">
    <property type="protein sequence ID" value="MVZ96541.1"/>
    <property type="molecule type" value="Genomic_DNA"/>
</dbReference>
<name>A0A6I4LU43_9SPHN</name>
<dbReference type="SUPFAM" id="SSF46785">
    <property type="entry name" value="Winged helix' DNA-binding domain"/>
    <property type="match status" value="1"/>
</dbReference>
<organism evidence="6 7">
    <name type="scientific">Sphingorhabdus profundilacus</name>
    <dbReference type="NCBI Taxonomy" id="2509718"/>
    <lineage>
        <taxon>Bacteria</taxon>
        <taxon>Pseudomonadati</taxon>
        <taxon>Pseudomonadota</taxon>
        <taxon>Alphaproteobacteria</taxon>
        <taxon>Sphingomonadales</taxon>
        <taxon>Sphingomonadaceae</taxon>
        <taxon>Sphingorhabdus</taxon>
    </lineage>
</organism>
<proteinExistence type="inferred from homology"/>
<keyword evidence="3" id="KW-0238">DNA-binding</keyword>
<feature type="domain" description="HTH lysR-type" evidence="5">
    <location>
        <begin position="48"/>
        <end position="105"/>
    </location>
</feature>
<dbReference type="PROSITE" id="PS50931">
    <property type="entry name" value="HTH_LYSR"/>
    <property type="match status" value="1"/>
</dbReference>
<dbReference type="PANTHER" id="PTHR30537:SF5">
    <property type="entry name" value="HTH-TYPE TRANSCRIPTIONAL ACTIVATOR TTDR-RELATED"/>
    <property type="match status" value="1"/>
</dbReference>
<dbReference type="GO" id="GO:0043565">
    <property type="term" value="F:sequence-specific DNA binding"/>
    <property type="evidence" value="ECO:0007669"/>
    <property type="project" value="TreeGrafter"/>
</dbReference>
<dbReference type="InterPro" id="IPR005119">
    <property type="entry name" value="LysR_subst-bd"/>
</dbReference>
<keyword evidence="4" id="KW-0804">Transcription</keyword>
<dbReference type="InterPro" id="IPR036388">
    <property type="entry name" value="WH-like_DNA-bd_sf"/>
</dbReference>
<dbReference type="Pfam" id="PF03466">
    <property type="entry name" value="LysR_substrate"/>
    <property type="match status" value="1"/>
</dbReference>
<dbReference type="SUPFAM" id="SSF53850">
    <property type="entry name" value="Periplasmic binding protein-like II"/>
    <property type="match status" value="1"/>
</dbReference>
<dbReference type="PANTHER" id="PTHR30537">
    <property type="entry name" value="HTH-TYPE TRANSCRIPTIONAL REGULATOR"/>
    <property type="match status" value="1"/>
</dbReference>
<sequence length="351" mass="39264">MVQIAWLIKSHFRIALCQNVGQSHWRRNEHSRKAPIISNRSTINRRWLPLNALRAFEAVGQHLSFTGGASALSVSQSAMSRHVGGLEDLLGKQLFVRDASRLSLTPAGEELLPVISKCLDRLEQTMNSIRDDEVTGRSFRLHVPPSLLQQLFLPMLRDFRAEHPDIRLDVSSAHVTGLPPTDFDMAIAYDRPNVDDRVTDLLWMVRVAPLCSAETAKASIGKSLEQFLCSQEFLHLKLDGEPRELLWTAYLRQSGLTMTTNGGLAFDTTIAAAQYAMTANGVFLGDVDMFAQEIADGRLVMPYDAVIEDGYGYYLKLHADDLADPAISMFRSWLINRFGALRPERRPDAQG</sequence>
<dbReference type="Proteomes" id="UP000471147">
    <property type="component" value="Unassembled WGS sequence"/>
</dbReference>
<dbReference type="AlphaFoldDB" id="A0A6I4LU43"/>
<evidence type="ECO:0000313" key="7">
    <source>
        <dbReference type="Proteomes" id="UP000471147"/>
    </source>
</evidence>
<keyword evidence="7" id="KW-1185">Reference proteome</keyword>
<accession>A0A6I4LU43</accession>
<dbReference type="InterPro" id="IPR036390">
    <property type="entry name" value="WH_DNA-bd_sf"/>
</dbReference>
<evidence type="ECO:0000256" key="1">
    <source>
        <dbReference type="ARBA" id="ARBA00009437"/>
    </source>
</evidence>
<gene>
    <name evidence="6" type="ORF">EUU23_02335</name>
</gene>
<comment type="similarity">
    <text evidence="1">Belongs to the LysR transcriptional regulatory family.</text>
</comment>
<keyword evidence="2" id="KW-0805">Transcription regulation</keyword>
<evidence type="ECO:0000256" key="3">
    <source>
        <dbReference type="ARBA" id="ARBA00023125"/>
    </source>
</evidence>
<dbReference type="Gene3D" id="3.40.190.10">
    <property type="entry name" value="Periplasmic binding protein-like II"/>
    <property type="match status" value="2"/>
</dbReference>
<dbReference type="Gene3D" id="1.10.10.10">
    <property type="entry name" value="Winged helix-like DNA-binding domain superfamily/Winged helix DNA-binding domain"/>
    <property type="match status" value="1"/>
</dbReference>
<evidence type="ECO:0000256" key="2">
    <source>
        <dbReference type="ARBA" id="ARBA00023015"/>
    </source>
</evidence>
<dbReference type="PRINTS" id="PR00039">
    <property type="entry name" value="HTHLYSR"/>
</dbReference>
<dbReference type="GO" id="GO:0006351">
    <property type="term" value="P:DNA-templated transcription"/>
    <property type="evidence" value="ECO:0007669"/>
    <property type="project" value="TreeGrafter"/>
</dbReference>
<dbReference type="InterPro" id="IPR000847">
    <property type="entry name" value="LysR_HTH_N"/>
</dbReference>
<dbReference type="InterPro" id="IPR058163">
    <property type="entry name" value="LysR-type_TF_proteobact-type"/>
</dbReference>
<evidence type="ECO:0000313" key="6">
    <source>
        <dbReference type="EMBL" id="MVZ96541.1"/>
    </source>
</evidence>
<dbReference type="OrthoDB" id="7500534at2"/>
<dbReference type="GO" id="GO:0003700">
    <property type="term" value="F:DNA-binding transcription factor activity"/>
    <property type="evidence" value="ECO:0007669"/>
    <property type="project" value="InterPro"/>
</dbReference>
<evidence type="ECO:0000259" key="5">
    <source>
        <dbReference type="PROSITE" id="PS50931"/>
    </source>
</evidence>
<reference evidence="6 7" key="1">
    <citation type="submission" date="2019-01" db="EMBL/GenBank/DDBJ databases">
        <title>Sphingorhabdus lacus sp.nov., isolated from an oligotrophic freshwater lake.</title>
        <authorList>
            <person name="Park M."/>
        </authorList>
    </citation>
    <scope>NUCLEOTIDE SEQUENCE [LARGE SCALE GENOMIC DNA]</scope>
    <source>
        <strain evidence="6 7">IMCC26285</strain>
    </source>
</reference>